<evidence type="ECO:0000313" key="2">
    <source>
        <dbReference type="Proteomes" id="UP000816034"/>
    </source>
</evidence>
<dbReference type="RefSeq" id="XP_044552425.1">
    <property type="nucleotide sequence ID" value="XM_044695778.1"/>
</dbReference>
<dbReference type="AlphaFoldDB" id="A0AA88KND5"/>
<organism evidence="1 2">
    <name type="scientific">Naegleria lovaniensis</name>
    <name type="common">Amoeba</name>
    <dbReference type="NCBI Taxonomy" id="51637"/>
    <lineage>
        <taxon>Eukaryota</taxon>
        <taxon>Discoba</taxon>
        <taxon>Heterolobosea</taxon>
        <taxon>Tetramitia</taxon>
        <taxon>Eutetramitia</taxon>
        <taxon>Vahlkampfiidae</taxon>
        <taxon>Naegleria</taxon>
    </lineage>
</organism>
<reference evidence="1 2" key="1">
    <citation type="journal article" date="2018" name="BMC Genomics">
        <title>The genome of Naegleria lovaniensis, the basis for a comparative approach to unravel pathogenicity factors of the human pathogenic amoeba N. fowleri.</title>
        <authorList>
            <person name="Liechti N."/>
            <person name="Schurch N."/>
            <person name="Bruggmann R."/>
            <person name="Wittwer M."/>
        </authorList>
    </citation>
    <scope>NUCLEOTIDE SEQUENCE [LARGE SCALE GENOMIC DNA]</scope>
    <source>
        <strain evidence="1 2">ATCC 30569</strain>
    </source>
</reference>
<proteinExistence type="predicted"/>
<keyword evidence="2" id="KW-1185">Reference proteome</keyword>
<name>A0AA88KND5_NAELO</name>
<dbReference type="EMBL" id="PYSW02000010">
    <property type="protein sequence ID" value="KAG2388433.1"/>
    <property type="molecule type" value="Genomic_DNA"/>
</dbReference>
<evidence type="ECO:0008006" key="3">
    <source>
        <dbReference type="Google" id="ProtNLM"/>
    </source>
</evidence>
<evidence type="ECO:0000313" key="1">
    <source>
        <dbReference type="EMBL" id="KAG2388433.1"/>
    </source>
</evidence>
<protein>
    <recommendedName>
        <fullName evidence="3">F-box domain-containing protein</fullName>
    </recommendedName>
</protein>
<dbReference type="GeneID" id="68093059"/>
<accession>A0AA88KND5</accession>
<comment type="caution">
    <text evidence="1">The sequence shown here is derived from an EMBL/GenBank/DDBJ whole genome shotgun (WGS) entry which is preliminary data.</text>
</comment>
<gene>
    <name evidence="1" type="ORF">C9374_000597</name>
</gene>
<sequence>MNQLPEDLIFSIMIFCEELKIVSDLLLLNRHWLSMARFEALWRMRYAFYLKKQIRQLEAEMNSPNIKSSKKKGISSSLRKLKSQTKTHVEEAEKMYMREKLQSHTPTSPCVDDDESATQKSFGIDFYYGFRFYTIFKQELHGKLVGTVTGKLIELMGEKLPQIKILWKPMMDYIVVEKSPFCQKWNAFVDYVHSNLKPLTGDHFDQEYQLQRCCTLSFMTYFRKDHASAYEEVVKALKDTSENPKKRLDENNDLLVQPVLELISSAKCRFPLNVFRIFEPSLYLKSMKLMRALMKEIELDMERPQHEKHFNGYPQDHEIMDNVKSQFQKLLELGHFQPEEIREILSFWINMHPTLIPQARKMQKEPYIEKTFNTDADLLASVLLYALFPNDHYFLMTTKISYRLLKAAIQDWKFKMSTHMAASLFRHYFHLIRNRFTSDEIIDIIETYEQVHEENLIDDDMAQCCIISNDNLDLWKYCIEVRKANINNVNTNTCKGTPIIYLCLNPNTTYNSLHRFDMFEYLVDNVNVVFDKDEAEKRKDDPLHYFIRLVISFRFYSPLPGFFDRQKTTFLKLFSKGSRVSQKIGSKTAMNIVNGYLTDYSRIFKDQYEKEQKEEQ</sequence>
<dbReference type="Proteomes" id="UP000816034">
    <property type="component" value="Unassembled WGS sequence"/>
</dbReference>